<comment type="caution">
    <text evidence="8">The sequence shown here is derived from an EMBL/GenBank/DDBJ whole genome shotgun (WGS) entry which is preliminary data.</text>
</comment>
<evidence type="ECO:0000256" key="2">
    <source>
        <dbReference type="ARBA" id="ARBA00022695"/>
    </source>
</evidence>
<keyword evidence="2" id="KW-0548">Nucleotidyltransferase</keyword>
<keyword evidence="1" id="KW-0808">Transferase</keyword>
<keyword evidence="9" id="KW-1185">Reference proteome</keyword>
<dbReference type="PANTHER" id="PTHR41694">
    <property type="entry name" value="ENDOGENOUS RETROVIRUS GROUP K MEMBER POL PROTEIN"/>
    <property type="match status" value="1"/>
</dbReference>
<dbReference type="Proteomes" id="UP000589485">
    <property type="component" value="Unassembled WGS sequence"/>
</dbReference>
<protein>
    <submittedName>
        <fullName evidence="8">POK18 protein</fullName>
    </submittedName>
</protein>
<feature type="non-terminal residue" evidence="8">
    <location>
        <position position="1"/>
    </location>
</feature>
<organism evidence="8 9">
    <name type="scientific">Sapayoa aenigma</name>
    <name type="common">broad-billed sapayoa</name>
    <dbReference type="NCBI Taxonomy" id="239371"/>
    <lineage>
        <taxon>Eukaryota</taxon>
        <taxon>Metazoa</taxon>
        <taxon>Chordata</taxon>
        <taxon>Craniata</taxon>
        <taxon>Vertebrata</taxon>
        <taxon>Euteleostomi</taxon>
        <taxon>Archelosauria</taxon>
        <taxon>Archosauria</taxon>
        <taxon>Dinosauria</taxon>
        <taxon>Saurischia</taxon>
        <taxon>Theropoda</taxon>
        <taxon>Coelurosauria</taxon>
        <taxon>Aves</taxon>
        <taxon>Neognathae</taxon>
        <taxon>Neoaves</taxon>
        <taxon>Telluraves</taxon>
        <taxon>Australaves</taxon>
        <taxon>Passeriformes</taxon>
        <taxon>Tyrannidae</taxon>
        <taxon>Sapayoa</taxon>
    </lineage>
</organism>
<feature type="domain" description="Integrase catalytic" evidence="7">
    <location>
        <begin position="1"/>
        <end position="64"/>
    </location>
</feature>
<dbReference type="GO" id="GO:0004519">
    <property type="term" value="F:endonuclease activity"/>
    <property type="evidence" value="ECO:0007669"/>
    <property type="project" value="UniProtKB-KW"/>
</dbReference>
<dbReference type="PANTHER" id="PTHR41694:SF3">
    <property type="entry name" value="RNA-DIRECTED DNA POLYMERASE-RELATED"/>
    <property type="match status" value="1"/>
</dbReference>
<sequence>KHVTPHLRGCFAVMGAPTELKTDNGPGDTSKTFSAFCSTWGIKHTTGIPHYPTGQAIIERGHQE</sequence>
<dbReference type="GO" id="GO:0015074">
    <property type="term" value="P:DNA integration"/>
    <property type="evidence" value="ECO:0007669"/>
    <property type="project" value="InterPro"/>
</dbReference>
<dbReference type="EMBL" id="VZSY01003353">
    <property type="protein sequence ID" value="NXA16050.1"/>
    <property type="molecule type" value="Genomic_DNA"/>
</dbReference>
<dbReference type="GO" id="GO:0016787">
    <property type="term" value="F:hydrolase activity"/>
    <property type="evidence" value="ECO:0007669"/>
    <property type="project" value="UniProtKB-KW"/>
</dbReference>
<accession>A0A7K7TGM6</accession>
<dbReference type="InterPro" id="IPR036397">
    <property type="entry name" value="RNaseH_sf"/>
</dbReference>
<dbReference type="OrthoDB" id="9359997at2759"/>
<evidence type="ECO:0000256" key="3">
    <source>
        <dbReference type="ARBA" id="ARBA00022722"/>
    </source>
</evidence>
<dbReference type="Gene3D" id="3.30.420.10">
    <property type="entry name" value="Ribonuclease H-like superfamily/Ribonuclease H"/>
    <property type="match status" value="1"/>
</dbReference>
<dbReference type="AlphaFoldDB" id="A0A7K7TGM6"/>
<evidence type="ECO:0000313" key="9">
    <source>
        <dbReference type="Proteomes" id="UP000589485"/>
    </source>
</evidence>
<name>A0A7K7TGM6_9TYRA</name>
<dbReference type="GO" id="GO:0003964">
    <property type="term" value="F:RNA-directed DNA polymerase activity"/>
    <property type="evidence" value="ECO:0007669"/>
    <property type="project" value="UniProtKB-KW"/>
</dbReference>
<proteinExistence type="predicted"/>
<evidence type="ECO:0000256" key="6">
    <source>
        <dbReference type="ARBA" id="ARBA00022918"/>
    </source>
</evidence>
<evidence type="ECO:0000259" key="7">
    <source>
        <dbReference type="PROSITE" id="PS50994"/>
    </source>
</evidence>
<evidence type="ECO:0000313" key="8">
    <source>
        <dbReference type="EMBL" id="NXA16050.1"/>
    </source>
</evidence>
<feature type="non-terminal residue" evidence="8">
    <location>
        <position position="64"/>
    </location>
</feature>
<dbReference type="PROSITE" id="PS50994">
    <property type="entry name" value="INTEGRASE"/>
    <property type="match status" value="1"/>
</dbReference>
<keyword evidence="6" id="KW-0695">RNA-directed DNA polymerase</keyword>
<keyword evidence="3" id="KW-0540">Nuclease</keyword>
<reference evidence="8 9" key="1">
    <citation type="submission" date="2019-09" db="EMBL/GenBank/DDBJ databases">
        <title>Bird 10,000 Genomes (B10K) Project - Family phase.</title>
        <authorList>
            <person name="Zhang G."/>
        </authorList>
    </citation>
    <scope>NUCLEOTIDE SEQUENCE [LARGE SCALE GENOMIC DNA]</scope>
    <source>
        <strain evidence="8">B10K-DU-030-41</strain>
        <tissue evidence="8">Muscle</tissue>
    </source>
</reference>
<dbReference type="InterPro" id="IPR001584">
    <property type="entry name" value="Integrase_cat-core"/>
</dbReference>
<evidence type="ECO:0000256" key="5">
    <source>
        <dbReference type="ARBA" id="ARBA00022801"/>
    </source>
</evidence>
<keyword evidence="5" id="KW-0378">Hydrolase</keyword>
<evidence type="ECO:0000256" key="1">
    <source>
        <dbReference type="ARBA" id="ARBA00022679"/>
    </source>
</evidence>
<keyword evidence="4" id="KW-0255">Endonuclease</keyword>
<dbReference type="SUPFAM" id="SSF53098">
    <property type="entry name" value="Ribonuclease H-like"/>
    <property type="match status" value="1"/>
</dbReference>
<dbReference type="InterPro" id="IPR012337">
    <property type="entry name" value="RNaseH-like_sf"/>
</dbReference>
<gene>
    <name evidence="8" type="primary">Ervk18_2</name>
    <name evidence="8" type="ORF">SAPAEN_R14907</name>
</gene>
<dbReference type="GO" id="GO:0035613">
    <property type="term" value="F:RNA stem-loop binding"/>
    <property type="evidence" value="ECO:0007669"/>
    <property type="project" value="TreeGrafter"/>
</dbReference>
<evidence type="ECO:0000256" key="4">
    <source>
        <dbReference type="ARBA" id="ARBA00022759"/>
    </source>
</evidence>